<keyword evidence="4" id="KW-0547">Nucleotide-binding</keyword>
<evidence type="ECO:0000256" key="6">
    <source>
        <dbReference type="ARBA" id="ARBA00022842"/>
    </source>
</evidence>
<feature type="transmembrane region" description="Helical" evidence="12">
    <location>
        <begin position="1333"/>
        <end position="1350"/>
    </location>
</feature>
<keyword evidence="6" id="KW-0460">Magnesium</keyword>
<dbReference type="Pfam" id="PF00690">
    <property type="entry name" value="Cation_ATPase_N"/>
    <property type="match status" value="1"/>
</dbReference>
<evidence type="ECO:0000256" key="12">
    <source>
        <dbReference type="SAM" id="Phobius"/>
    </source>
</evidence>
<dbReference type="GO" id="GO:0005388">
    <property type="term" value="F:P-type calcium transporter activity"/>
    <property type="evidence" value="ECO:0007669"/>
    <property type="project" value="TreeGrafter"/>
</dbReference>
<dbReference type="NCBIfam" id="TIGR01494">
    <property type="entry name" value="ATPase_P-type"/>
    <property type="match status" value="2"/>
</dbReference>
<evidence type="ECO:0000256" key="4">
    <source>
        <dbReference type="ARBA" id="ARBA00022741"/>
    </source>
</evidence>
<dbReference type="PANTHER" id="PTHR24093:SF513">
    <property type="entry name" value="CATION-TRANSPORTING ATPASE I-RELATED"/>
    <property type="match status" value="1"/>
</dbReference>
<sequence>MILTEGLTTSVALLRSVLPEPLRDLLPCTREVRLCPGGLRIGLHGIGRPGSEEAATRLETRLGEVPGVERAEVNGRISCVFVACDPELTDRDELLRLTAELDSLEEHARETPVHLAHEHLRATVRLGAGLAGIGWVFLARAVRVPRLPAAVPSLVQLVNATPALREELDRRLGRRPADVLFTTANLVTQTLTLRPAGLLVHAAASFGRYVETKAGRYAWKDLEERLAERPGSYHHVRAGSRPRPCPLPHGPIERYADVVGPISAAGYTAARFLTRGERAVSVLVSATPRAADLGREAFSGAVLRALGKHDTVVFDADSLRRMDRVDTVILDAAALTTGSWTIDRVEPLVDGLDTDELYSRLYSLIDFADPGRIRNGDGWSARPLPDPARLVPGGDGWRSRGLRAVEVARDGARVAVAGLAPEIDALAVPVVSAAKGAGTVFLAGGDEGLARRLAISRMLPGGAELAGRVYELQAEGRCVVVVSAGARHALAQADVGLGVVDPKGIVPWDADIAGELHGVHLFLRCLPRARRTSANAVRLGAAGAVVGTLLAVAGPAGTALRRAQIAGAAVSGAAIALGEWAGRGAGRIPVPPRADTTPWHAMSAREVLSRLDSSPQGIAGQEAEQRRAQAAPEEEERPHSLTRATVEELANPLTPALATGAGISAMVGSMLDAVLIGGVMVVNAFLGGVQRFKADQALHRLTESTEVLVRLRRPEGVVEASKDDLAPGDVIELRAGDAVPADARVIKAVGLELDESSLTGESQLVAKTAAPTMAAAVADRVSMVYQGTTVAAGSGRAVIVATGDLTEAGRSARLAGEPGPPTGVELRLRELSRRILPLSIASGLVLLVTDLLRGRSLAQALTPAVSLTVAAVPEGLPFVATVAELAAARRLSRRAALVRNPSTIEALGRVGVLCFDKTGTLTEGRISLRHISDGRAGRPVEAADADVALRRVLAAAVRASPRSGAGRVIAHPTDRAVLEGAHRLEVIPEEGFEHWERVDEMPFEPGRGYHAVLGRTEHGHLLSVKGAPEVVLTHCTTVHRETGAVPCDESVRLELEQEVERLARQGYRVLAVAQRPASDRSDLDESRIEELCFLGFLGLADPVRPTAAQSVGRLMRAGVRVVMVTGDHPSTAEAIAVELNALNGGRVMTGPALDELDDETLTKVLPEVSVFARATPAHKARIVTCLRRAGEVVAVTGDGANDAPAIRTADVGIALGSRATPAARAAADLVVTDDRIETIVDAIVEGRAMWSSVRDSLSILLGGNIGEIAYTVGSSLLAGGSALNARQLLLVNLLTDMVPAMVVAVRPPASTDPERLLAEGPEASLGASLTRDIYLRAAVTAGAATVAWLAGRLSGTRTRANTIGLVALVSAQLMQTMVEGGRDRVIALAALSSLAVLGFIVTVPGVSTVFGCRPLGPVGWVIGLSSAAAATFVGVLAGRPAVR</sequence>
<comment type="caution">
    <text evidence="14">The sequence shown here is derived from an EMBL/GenBank/DDBJ whole genome shotgun (WGS) entry which is preliminary data.</text>
</comment>
<dbReference type="PROSITE" id="PS00154">
    <property type="entry name" value="ATPASE_E1_E2"/>
    <property type="match status" value="1"/>
</dbReference>
<dbReference type="Proteomes" id="UP000309033">
    <property type="component" value="Unassembled WGS sequence"/>
</dbReference>
<dbReference type="InterPro" id="IPR004014">
    <property type="entry name" value="ATPase_P-typ_cation-transptr_N"/>
</dbReference>
<keyword evidence="3" id="KW-0479">Metal-binding</keyword>
<dbReference type="SMART" id="SM00831">
    <property type="entry name" value="Cation_ATPase_N"/>
    <property type="match status" value="1"/>
</dbReference>
<dbReference type="SUPFAM" id="SSF81660">
    <property type="entry name" value="Metal cation-transporting ATPase, ATP-binding domain N"/>
    <property type="match status" value="1"/>
</dbReference>
<dbReference type="SFLD" id="SFLDF00027">
    <property type="entry name" value="p-type_atpase"/>
    <property type="match status" value="1"/>
</dbReference>
<dbReference type="Pfam" id="PF13246">
    <property type="entry name" value="Cation_ATPase"/>
    <property type="match status" value="1"/>
</dbReference>
<evidence type="ECO:0000256" key="2">
    <source>
        <dbReference type="ARBA" id="ARBA00022692"/>
    </source>
</evidence>
<protein>
    <submittedName>
        <fullName evidence="14">HAD family hydrolase</fullName>
    </submittedName>
</protein>
<dbReference type="GO" id="GO:0005886">
    <property type="term" value="C:plasma membrane"/>
    <property type="evidence" value="ECO:0007669"/>
    <property type="project" value="UniProtKB-SubCell"/>
</dbReference>
<evidence type="ECO:0000256" key="8">
    <source>
        <dbReference type="ARBA" id="ARBA00022989"/>
    </source>
</evidence>
<evidence type="ECO:0000256" key="11">
    <source>
        <dbReference type="SAM" id="MobiDB-lite"/>
    </source>
</evidence>
<dbReference type="GO" id="GO:0016887">
    <property type="term" value="F:ATP hydrolysis activity"/>
    <property type="evidence" value="ECO:0007669"/>
    <property type="project" value="InterPro"/>
</dbReference>
<dbReference type="InterPro" id="IPR023298">
    <property type="entry name" value="ATPase_P-typ_TM_dom_sf"/>
</dbReference>
<dbReference type="InterPro" id="IPR001757">
    <property type="entry name" value="P_typ_ATPase"/>
</dbReference>
<dbReference type="SUPFAM" id="SSF81665">
    <property type="entry name" value="Calcium ATPase, transmembrane domain M"/>
    <property type="match status" value="1"/>
</dbReference>
<name>A0A5R8ZM26_9ACTN</name>
<evidence type="ECO:0000256" key="9">
    <source>
        <dbReference type="ARBA" id="ARBA00023136"/>
    </source>
</evidence>
<keyword evidence="15" id="KW-1185">Reference proteome</keyword>
<gene>
    <name evidence="14" type="ORF">FED44_02430</name>
</gene>
<dbReference type="InterPro" id="IPR036412">
    <property type="entry name" value="HAD-like_sf"/>
</dbReference>
<dbReference type="InterPro" id="IPR059000">
    <property type="entry name" value="ATPase_P-type_domA"/>
</dbReference>
<dbReference type="Gene3D" id="2.70.150.10">
    <property type="entry name" value="Calcium-transporting ATPase, cytoplasmic transduction domain A"/>
    <property type="match status" value="1"/>
</dbReference>
<evidence type="ECO:0000313" key="15">
    <source>
        <dbReference type="Proteomes" id="UP000309033"/>
    </source>
</evidence>
<accession>A0A5R8ZM26</accession>
<dbReference type="Gene3D" id="1.20.1110.10">
    <property type="entry name" value="Calcium-transporting ATPase, transmembrane domain"/>
    <property type="match status" value="1"/>
</dbReference>
<evidence type="ECO:0000313" key="14">
    <source>
        <dbReference type="EMBL" id="TLP66364.1"/>
    </source>
</evidence>
<dbReference type="PRINTS" id="PR00120">
    <property type="entry name" value="HATPASE"/>
</dbReference>
<evidence type="ECO:0000259" key="13">
    <source>
        <dbReference type="SMART" id="SM00831"/>
    </source>
</evidence>
<keyword evidence="14" id="KW-0378">Hydrolase</keyword>
<dbReference type="InterPro" id="IPR023214">
    <property type="entry name" value="HAD_sf"/>
</dbReference>
<keyword evidence="7" id="KW-1278">Translocase</keyword>
<organism evidence="14 15">
    <name type="scientific">Microbispora triticiradicis</name>
    <dbReference type="NCBI Taxonomy" id="2200763"/>
    <lineage>
        <taxon>Bacteria</taxon>
        <taxon>Bacillati</taxon>
        <taxon>Actinomycetota</taxon>
        <taxon>Actinomycetes</taxon>
        <taxon>Streptosporangiales</taxon>
        <taxon>Streptosporangiaceae</taxon>
        <taxon>Microbispora</taxon>
    </lineage>
</organism>
<keyword evidence="5" id="KW-0067">ATP-binding</keyword>
<dbReference type="InterPro" id="IPR023299">
    <property type="entry name" value="ATPase_P-typ_cyto_dom_N"/>
</dbReference>
<dbReference type="InterPro" id="IPR018303">
    <property type="entry name" value="ATPase_P-typ_P_site"/>
</dbReference>
<dbReference type="PRINTS" id="PR00119">
    <property type="entry name" value="CATATPASE"/>
</dbReference>
<keyword evidence="9 12" id="KW-0472">Membrane</keyword>
<dbReference type="EMBL" id="VANP01000001">
    <property type="protein sequence ID" value="TLP66364.1"/>
    <property type="molecule type" value="Genomic_DNA"/>
</dbReference>
<dbReference type="SFLD" id="SFLDS00003">
    <property type="entry name" value="Haloacid_Dehalogenase"/>
    <property type="match status" value="1"/>
</dbReference>
<dbReference type="InterPro" id="IPR044492">
    <property type="entry name" value="P_typ_ATPase_HD_dom"/>
</dbReference>
<dbReference type="Gene3D" id="3.40.50.1000">
    <property type="entry name" value="HAD superfamily/HAD-like"/>
    <property type="match status" value="1"/>
</dbReference>
<dbReference type="SUPFAM" id="SSF81653">
    <property type="entry name" value="Calcium ATPase, transduction domain A"/>
    <property type="match status" value="1"/>
</dbReference>
<evidence type="ECO:0000256" key="10">
    <source>
        <dbReference type="ARBA" id="ARBA00049360"/>
    </source>
</evidence>
<dbReference type="Gene3D" id="3.40.1110.10">
    <property type="entry name" value="Calcium-transporting ATPase, cytoplasmic domain N"/>
    <property type="match status" value="1"/>
</dbReference>
<dbReference type="InterPro" id="IPR008250">
    <property type="entry name" value="ATPase_P-typ_transduc_dom_A_sf"/>
</dbReference>
<dbReference type="GO" id="GO:0005524">
    <property type="term" value="F:ATP binding"/>
    <property type="evidence" value="ECO:0007669"/>
    <property type="project" value="UniProtKB-KW"/>
</dbReference>
<dbReference type="SUPFAM" id="SSF56784">
    <property type="entry name" value="HAD-like"/>
    <property type="match status" value="1"/>
</dbReference>
<dbReference type="Pfam" id="PF00122">
    <property type="entry name" value="E1-E2_ATPase"/>
    <property type="match status" value="1"/>
</dbReference>
<dbReference type="SFLD" id="SFLDG00002">
    <property type="entry name" value="C1.7:_P-type_atpase_like"/>
    <property type="match status" value="1"/>
</dbReference>
<dbReference type="PANTHER" id="PTHR24093">
    <property type="entry name" value="CATION TRANSPORTING ATPASE"/>
    <property type="match status" value="1"/>
</dbReference>
<feature type="transmembrane region" description="Helical" evidence="12">
    <location>
        <begin position="1385"/>
        <end position="1406"/>
    </location>
</feature>
<dbReference type="OrthoDB" id="9814270at2"/>
<comment type="catalytic activity">
    <reaction evidence="10">
        <text>ATP + H2O = ADP + phosphate + H(+)</text>
        <dbReference type="Rhea" id="RHEA:13065"/>
        <dbReference type="ChEBI" id="CHEBI:15377"/>
        <dbReference type="ChEBI" id="CHEBI:15378"/>
        <dbReference type="ChEBI" id="CHEBI:30616"/>
        <dbReference type="ChEBI" id="CHEBI:43474"/>
        <dbReference type="ChEBI" id="CHEBI:456216"/>
    </reaction>
</comment>
<dbReference type="InterPro" id="IPR006068">
    <property type="entry name" value="ATPase_P-typ_cation-transptr_C"/>
</dbReference>
<dbReference type="GO" id="GO:0046872">
    <property type="term" value="F:metal ion binding"/>
    <property type="evidence" value="ECO:0007669"/>
    <property type="project" value="UniProtKB-KW"/>
</dbReference>
<dbReference type="Pfam" id="PF00689">
    <property type="entry name" value="Cation_ATPase_C"/>
    <property type="match status" value="1"/>
</dbReference>
<feature type="region of interest" description="Disordered" evidence="11">
    <location>
        <begin position="613"/>
        <end position="642"/>
    </location>
</feature>
<evidence type="ECO:0000256" key="7">
    <source>
        <dbReference type="ARBA" id="ARBA00022967"/>
    </source>
</evidence>
<feature type="domain" description="Cation-transporting P-type ATPase N-terminal" evidence="13">
    <location>
        <begin position="598"/>
        <end position="669"/>
    </location>
</feature>
<reference evidence="14" key="1">
    <citation type="submission" date="2019-05" db="EMBL/GenBank/DDBJ databases">
        <title>Isolation, diversity and antifungal activity of Actinobacteria from wheat.</title>
        <authorList>
            <person name="Yu B."/>
        </authorList>
    </citation>
    <scope>NUCLEOTIDE SEQUENCE [LARGE SCALE GENOMIC DNA]</scope>
    <source>
        <strain evidence="14">NEAU-HEGS1-5</strain>
    </source>
</reference>
<keyword evidence="2 12" id="KW-0812">Transmembrane</keyword>
<keyword evidence="8 12" id="KW-1133">Transmembrane helix</keyword>
<evidence type="ECO:0000256" key="5">
    <source>
        <dbReference type="ARBA" id="ARBA00022840"/>
    </source>
</evidence>
<feature type="transmembrane region" description="Helical" evidence="12">
    <location>
        <begin position="1418"/>
        <end position="1438"/>
    </location>
</feature>
<evidence type="ECO:0000256" key="3">
    <source>
        <dbReference type="ARBA" id="ARBA00022723"/>
    </source>
</evidence>
<evidence type="ECO:0000256" key="1">
    <source>
        <dbReference type="ARBA" id="ARBA00004651"/>
    </source>
</evidence>
<proteinExistence type="predicted"/>
<comment type="subcellular location">
    <subcellularLocation>
        <location evidence="1">Cell membrane</location>
        <topology evidence="1">Multi-pass membrane protein</topology>
    </subcellularLocation>
</comment>